<protein>
    <recommendedName>
        <fullName evidence="1">ESAT-6-like protein</fullName>
    </recommendedName>
</protein>
<evidence type="ECO:0000256" key="1">
    <source>
        <dbReference type="RuleBase" id="RU362001"/>
    </source>
</evidence>
<dbReference type="SUPFAM" id="SSF140453">
    <property type="entry name" value="EsxAB dimer-like"/>
    <property type="match status" value="1"/>
</dbReference>
<dbReference type="InterPro" id="IPR036689">
    <property type="entry name" value="ESAT-6-like_sf"/>
</dbReference>
<organism evidence="2 3">
    <name type="scientific">Streptomyces lavendulae subsp. lavendulae</name>
    <dbReference type="NCBI Taxonomy" id="58340"/>
    <lineage>
        <taxon>Bacteria</taxon>
        <taxon>Bacillati</taxon>
        <taxon>Actinomycetota</taxon>
        <taxon>Actinomycetes</taxon>
        <taxon>Kitasatosporales</taxon>
        <taxon>Streptomycetaceae</taxon>
        <taxon>Streptomyces</taxon>
    </lineage>
</organism>
<dbReference type="EMBL" id="CP024985">
    <property type="protein sequence ID" value="ATZ24123.1"/>
    <property type="molecule type" value="Genomic_DNA"/>
</dbReference>
<reference evidence="2 3" key="1">
    <citation type="submission" date="2017-11" db="EMBL/GenBank/DDBJ databases">
        <title>Complete genome sequence of Streptomyces lavendulae subsp. lavendulae CCM 3239 (formerly 'Streptomyces aureofaciens CCM 3239'), the producer of the angucycline-type antibiotic auricin.</title>
        <authorList>
            <person name="Busche T."/>
            <person name="Novakova R."/>
            <person name="Al'Dilaimi A."/>
            <person name="Homerova D."/>
            <person name="Feckova L."/>
            <person name="Rezuchova B."/>
            <person name="Mingyar E."/>
            <person name="Csolleiova D."/>
            <person name="Bekeova C."/>
            <person name="Winkler A."/>
            <person name="Sevcikova B."/>
            <person name="Kalinowski J."/>
            <person name="Kormanec J."/>
            <person name="Ruckert C."/>
        </authorList>
    </citation>
    <scope>NUCLEOTIDE SEQUENCE [LARGE SCALE GENOMIC DNA]</scope>
    <source>
        <strain evidence="2 3">CCM 3239</strain>
    </source>
</reference>
<dbReference type="AlphaFoldDB" id="A0A2K8PEF4"/>
<evidence type="ECO:0000313" key="3">
    <source>
        <dbReference type="Proteomes" id="UP000231791"/>
    </source>
</evidence>
<dbReference type="GeneID" id="49383319"/>
<name>A0A2K8PEF4_STRLA</name>
<dbReference type="Gene3D" id="1.10.287.1060">
    <property type="entry name" value="ESAT-6-like"/>
    <property type="match status" value="1"/>
</dbReference>
<dbReference type="InterPro" id="IPR010310">
    <property type="entry name" value="T7SS_ESAT-6-like"/>
</dbReference>
<keyword evidence="3" id="KW-1185">Reference proteome</keyword>
<proteinExistence type="inferred from homology"/>
<comment type="similarity">
    <text evidence="1">Belongs to the WXG100 family.</text>
</comment>
<gene>
    <name evidence="2" type="ORF">SLAV_11295</name>
</gene>
<dbReference type="Pfam" id="PF06013">
    <property type="entry name" value="WXG100"/>
    <property type="match status" value="1"/>
</dbReference>
<accession>A0A2K8PEF4</accession>
<dbReference type="NCBIfam" id="TIGR03930">
    <property type="entry name" value="WXG100_ESAT6"/>
    <property type="match status" value="1"/>
</dbReference>
<dbReference type="KEGG" id="slx:SLAV_11295"/>
<sequence length="102" mass="11826">MSGTDGHTRVRYESVQQMADRIRVVSKNILKDLDEMEAAVKVVTDTWDGEAHLEYVNLQTKYHRRADHMQQELEKVAQIIERGKGDYRATDVKASRLFTEAF</sequence>
<dbReference type="RefSeq" id="WP_030227590.1">
    <property type="nucleotide sequence ID" value="NZ_BSRN01000001.1"/>
</dbReference>
<evidence type="ECO:0000313" key="2">
    <source>
        <dbReference type="EMBL" id="ATZ24123.1"/>
    </source>
</evidence>
<dbReference type="Proteomes" id="UP000231791">
    <property type="component" value="Chromosome"/>
</dbReference>
<dbReference type="OrthoDB" id="3387628at2"/>